<dbReference type="SUPFAM" id="SSF47413">
    <property type="entry name" value="lambda repressor-like DNA-binding domains"/>
    <property type="match status" value="1"/>
</dbReference>
<dbReference type="InterPro" id="IPR001387">
    <property type="entry name" value="Cro/C1-type_HTH"/>
</dbReference>
<dbReference type="Pfam" id="PF01381">
    <property type="entry name" value="HTH_3"/>
    <property type="match status" value="1"/>
</dbReference>
<name>A0A2D2CYL9_METT3</name>
<protein>
    <submittedName>
        <fullName evidence="3">XRE family transcriptional regulator</fullName>
    </submittedName>
</protein>
<reference evidence="4" key="1">
    <citation type="submission" date="2017-10" db="EMBL/GenBank/DDBJ databases">
        <title>Completed PacBio SMRT sequence of Methylosinus trichosporium OB3b reveals presence of a third large plasmid.</title>
        <authorList>
            <person name="Charles T.C."/>
            <person name="Lynch M.D.J."/>
            <person name="Heil J.R."/>
            <person name="Cheng J."/>
        </authorList>
    </citation>
    <scope>NUCLEOTIDE SEQUENCE [LARGE SCALE GENOMIC DNA]</scope>
    <source>
        <strain evidence="4">OB3b</strain>
    </source>
</reference>
<keyword evidence="4" id="KW-1185">Reference proteome</keyword>
<feature type="region of interest" description="Disordered" evidence="1">
    <location>
        <begin position="119"/>
        <end position="146"/>
    </location>
</feature>
<accession>A0A2D2CYL9</accession>
<dbReference type="EMBL" id="CP023737">
    <property type="protein sequence ID" value="ATQ67794.1"/>
    <property type="molecule type" value="Genomic_DNA"/>
</dbReference>
<dbReference type="AlphaFoldDB" id="A0A2D2CYL9"/>
<dbReference type="CDD" id="cd00093">
    <property type="entry name" value="HTH_XRE"/>
    <property type="match status" value="1"/>
</dbReference>
<gene>
    <name evidence="3" type="ORF">CQW49_07725</name>
</gene>
<dbReference type="RefSeq" id="WP_003611112.1">
    <property type="nucleotide sequence ID" value="NZ_ADVE02000001.1"/>
</dbReference>
<dbReference type="PROSITE" id="PS50943">
    <property type="entry name" value="HTH_CROC1"/>
    <property type="match status" value="1"/>
</dbReference>
<dbReference type="GO" id="GO:0003677">
    <property type="term" value="F:DNA binding"/>
    <property type="evidence" value="ECO:0007669"/>
    <property type="project" value="InterPro"/>
</dbReference>
<dbReference type="Proteomes" id="UP000230709">
    <property type="component" value="Chromosome"/>
</dbReference>
<evidence type="ECO:0000259" key="2">
    <source>
        <dbReference type="PROSITE" id="PS50943"/>
    </source>
</evidence>
<evidence type="ECO:0000313" key="4">
    <source>
        <dbReference type="Proteomes" id="UP000230709"/>
    </source>
</evidence>
<evidence type="ECO:0000256" key="1">
    <source>
        <dbReference type="SAM" id="MobiDB-lite"/>
    </source>
</evidence>
<dbReference type="Gene3D" id="1.10.260.40">
    <property type="entry name" value="lambda repressor-like DNA-binding domains"/>
    <property type="match status" value="1"/>
</dbReference>
<dbReference type="InterPro" id="IPR010982">
    <property type="entry name" value="Lambda_DNA-bd_dom_sf"/>
</dbReference>
<evidence type="ECO:0000313" key="3">
    <source>
        <dbReference type="EMBL" id="ATQ67794.1"/>
    </source>
</evidence>
<dbReference type="SMART" id="SM00530">
    <property type="entry name" value="HTH_XRE"/>
    <property type="match status" value="1"/>
</dbReference>
<dbReference type="KEGG" id="mtw:CQW49_07725"/>
<organism evidence="3 4">
    <name type="scientific">Methylosinus trichosporium (strain ATCC 35070 / NCIMB 11131 / UNIQEM 75 / OB3b)</name>
    <dbReference type="NCBI Taxonomy" id="595536"/>
    <lineage>
        <taxon>Bacteria</taxon>
        <taxon>Pseudomonadati</taxon>
        <taxon>Pseudomonadota</taxon>
        <taxon>Alphaproteobacteria</taxon>
        <taxon>Hyphomicrobiales</taxon>
        <taxon>Methylocystaceae</taxon>
        <taxon>Methylosinus</taxon>
    </lineage>
</organism>
<proteinExistence type="predicted"/>
<dbReference type="STRING" id="595536.GCA_000178815_03607"/>
<feature type="domain" description="HTH cro/C1-type" evidence="2">
    <location>
        <begin position="33"/>
        <end position="86"/>
    </location>
</feature>
<sequence>MGLTTSAAMFPMVHAMAKVVTAQAKEAKRIHYIQEWMEHRGMRPADLVRELGVNKGTVSKWCKGDLPTEDNVRALAGLFEIEPVELFRHPLDDWMSRMFMNRSTEQLKTMVNILKAAFPEEAPSQPIQRGSSPAKGKSKRSQPSSA</sequence>